<name>A1WDX4_VEREI</name>
<comment type="similarity">
    <text evidence="1">Belongs to the UPF0065 (bug) family.</text>
</comment>
<organism evidence="3 4">
    <name type="scientific">Verminephrobacter eiseniae (strain EF01-2)</name>
    <dbReference type="NCBI Taxonomy" id="391735"/>
    <lineage>
        <taxon>Bacteria</taxon>
        <taxon>Pseudomonadati</taxon>
        <taxon>Pseudomonadota</taxon>
        <taxon>Betaproteobacteria</taxon>
        <taxon>Burkholderiales</taxon>
        <taxon>Comamonadaceae</taxon>
        <taxon>Verminephrobacter</taxon>
    </lineage>
</organism>
<keyword evidence="2" id="KW-0732">Signal</keyword>
<dbReference type="EMBL" id="CP000542">
    <property type="protein sequence ID" value="ABM55831.1"/>
    <property type="molecule type" value="Genomic_DNA"/>
</dbReference>
<dbReference type="eggNOG" id="COG3181">
    <property type="taxonomic scope" value="Bacteria"/>
</dbReference>
<keyword evidence="4" id="KW-1185">Reference proteome</keyword>
<dbReference type="SUPFAM" id="SSF53850">
    <property type="entry name" value="Periplasmic binding protein-like II"/>
    <property type="match status" value="1"/>
</dbReference>
<dbReference type="Proteomes" id="UP000000374">
    <property type="component" value="Chromosome"/>
</dbReference>
<feature type="chain" id="PRO_5002639693" evidence="2">
    <location>
        <begin position="32"/>
        <end position="332"/>
    </location>
</feature>
<evidence type="ECO:0000256" key="2">
    <source>
        <dbReference type="SAM" id="SignalP"/>
    </source>
</evidence>
<sequence length="332" mass="34570">MAASLLRSRWCQTVASALALATAFWATATQAQDYPQRPVKLLVPYPPGGATDVIGRVLAQQLTLELGQPVVVENRPGAAGNLGASAVAKEPPDGQTLLMGALTSHAINSVLFTAKAPFHLEQDFEPIALVGRVPLVITVGPTVKSANLAQFIALAQSRPGTLAYASAGNGSPQHLAAELLQRQAGVKLLHVPYKGSGPALNDLMGGQVDVIIDTLPATQAFIKGQRLRALAVTTAQRVAALPEVPTAAQAGLQDFELGSIFGVLAPAGTPRPIVERLSAALGAILSRPAVRDSLSTQGAMPAFMTPEQTRAAIRSEVARWSKLVAQSAITLE</sequence>
<proteinExistence type="inferred from homology"/>
<evidence type="ECO:0000256" key="1">
    <source>
        <dbReference type="ARBA" id="ARBA00006987"/>
    </source>
</evidence>
<dbReference type="InterPro" id="IPR005064">
    <property type="entry name" value="BUG"/>
</dbReference>
<dbReference type="PIRSF" id="PIRSF017082">
    <property type="entry name" value="YflP"/>
    <property type="match status" value="1"/>
</dbReference>
<evidence type="ECO:0000313" key="4">
    <source>
        <dbReference type="Proteomes" id="UP000000374"/>
    </source>
</evidence>
<dbReference type="RefSeq" id="WP_011807850.1">
    <property type="nucleotide sequence ID" value="NC_008786.1"/>
</dbReference>
<dbReference type="Gene3D" id="3.40.190.150">
    <property type="entry name" value="Bordetella uptake gene, domain 1"/>
    <property type="match status" value="1"/>
</dbReference>
<dbReference type="KEGG" id="vei:Veis_0038"/>
<feature type="signal peptide" evidence="2">
    <location>
        <begin position="1"/>
        <end position="31"/>
    </location>
</feature>
<dbReference type="PANTHER" id="PTHR42928">
    <property type="entry name" value="TRICARBOXYLATE-BINDING PROTEIN"/>
    <property type="match status" value="1"/>
</dbReference>
<dbReference type="Pfam" id="PF03401">
    <property type="entry name" value="TctC"/>
    <property type="match status" value="1"/>
</dbReference>
<accession>A1WDX4</accession>
<dbReference type="OrthoDB" id="8678477at2"/>
<dbReference type="AlphaFoldDB" id="A1WDX4"/>
<dbReference type="HOGENOM" id="CLU_045683_0_0_4"/>
<reference evidence="4" key="1">
    <citation type="submission" date="2006-12" db="EMBL/GenBank/DDBJ databases">
        <title>Complete sequence of chromosome 1 of Verminephrobacter eiseniae EF01-2.</title>
        <authorList>
            <person name="Copeland A."/>
            <person name="Lucas S."/>
            <person name="Lapidus A."/>
            <person name="Barry K."/>
            <person name="Detter J.C."/>
            <person name="Glavina del Rio T."/>
            <person name="Dalin E."/>
            <person name="Tice H."/>
            <person name="Pitluck S."/>
            <person name="Chertkov O."/>
            <person name="Brettin T."/>
            <person name="Bruce D."/>
            <person name="Han C."/>
            <person name="Tapia R."/>
            <person name="Gilna P."/>
            <person name="Schmutz J."/>
            <person name="Larimer F."/>
            <person name="Land M."/>
            <person name="Hauser L."/>
            <person name="Kyrpides N."/>
            <person name="Kim E."/>
            <person name="Stahl D."/>
            <person name="Richardson P."/>
        </authorList>
    </citation>
    <scope>NUCLEOTIDE SEQUENCE [LARGE SCALE GENOMIC DNA]</scope>
    <source>
        <strain evidence="4">EF01-2</strain>
    </source>
</reference>
<dbReference type="STRING" id="391735.Veis_0038"/>
<gene>
    <name evidence="3" type="ordered locus">Veis_0038</name>
</gene>
<protein>
    <submittedName>
        <fullName evidence="3">Uncharacterized protein UPF0065</fullName>
    </submittedName>
</protein>
<dbReference type="GeneID" id="76458796"/>
<evidence type="ECO:0000313" key="3">
    <source>
        <dbReference type="EMBL" id="ABM55831.1"/>
    </source>
</evidence>
<dbReference type="CDD" id="cd13578">
    <property type="entry name" value="PBP2_Bug27"/>
    <property type="match status" value="1"/>
</dbReference>
<dbReference type="InterPro" id="IPR042100">
    <property type="entry name" value="Bug_dom1"/>
</dbReference>
<dbReference type="Gene3D" id="3.40.190.10">
    <property type="entry name" value="Periplasmic binding protein-like II"/>
    <property type="match status" value="1"/>
</dbReference>
<dbReference type="PANTHER" id="PTHR42928:SF5">
    <property type="entry name" value="BLR1237 PROTEIN"/>
    <property type="match status" value="1"/>
</dbReference>